<dbReference type="Pfam" id="PF02518">
    <property type="entry name" value="HATPase_c"/>
    <property type="match status" value="1"/>
</dbReference>
<dbReference type="Gene3D" id="3.30.450.280">
    <property type="entry name" value="GAF domain"/>
    <property type="match status" value="1"/>
</dbReference>
<dbReference type="InterPro" id="IPR000014">
    <property type="entry name" value="PAS"/>
</dbReference>
<dbReference type="InterPro" id="IPR038424">
    <property type="entry name" value="H_kinase_PdtaS_GAF_sf"/>
</dbReference>
<dbReference type="Pfam" id="PF08448">
    <property type="entry name" value="PAS_4"/>
    <property type="match status" value="1"/>
</dbReference>
<dbReference type="InterPro" id="IPR022066">
    <property type="entry name" value="PdtaS_GAF"/>
</dbReference>
<dbReference type="PANTHER" id="PTHR41523">
    <property type="entry name" value="TWO-COMPONENT SYSTEM SENSOR PROTEIN"/>
    <property type="match status" value="1"/>
</dbReference>
<keyword evidence="5" id="KW-0547">Nucleotide-binding</keyword>
<keyword evidence="7" id="KW-0067">ATP-binding</keyword>
<name>A0ABU8RM79_9ACTN</name>
<feature type="domain" description="Histidine kinase" evidence="8">
    <location>
        <begin position="291"/>
        <end position="489"/>
    </location>
</feature>
<dbReference type="SMART" id="SM00387">
    <property type="entry name" value="HATPase_c"/>
    <property type="match status" value="1"/>
</dbReference>
<proteinExistence type="predicted"/>
<comment type="caution">
    <text evidence="9">The sequence shown here is derived from an EMBL/GenBank/DDBJ whole genome shotgun (WGS) entry which is preliminary data.</text>
</comment>
<evidence type="ECO:0000256" key="6">
    <source>
        <dbReference type="ARBA" id="ARBA00022777"/>
    </source>
</evidence>
<dbReference type="PANTHER" id="PTHR41523:SF8">
    <property type="entry name" value="ETHYLENE RESPONSE SENSOR PROTEIN"/>
    <property type="match status" value="1"/>
</dbReference>
<organism evidence="9 10">
    <name type="scientific">Pseudokineococcus basanitobsidens</name>
    <dbReference type="NCBI Taxonomy" id="1926649"/>
    <lineage>
        <taxon>Bacteria</taxon>
        <taxon>Bacillati</taxon>
        <taxon>Actinomycetota</taxon>
        <taxon>Actinomycetes</taxon>
        <taxon>Kineosporiales</taxon>
        <taxon>Kineosporiaceae</taxon>
        <taxon>Pseudokineococcus</taxon>
    </lineage>
</organism>
<dbReference type="GO" id="GO:0016301">
    <property type="term" value="F:kinase activity"/>
    <property type="evidence" value="ECO:0007669"/>
    <property type="project" value="UniProtKB-KW"/>
</dbReference>
<dbReference type="SUPFAM" id="SSF55874">
    <property type="entry name" value="ATPase domain of HSP90 chaperone/DNA topoisomerase II/histidine kinase"/>
    <property type="match status" value="1"/>
</dbReference>
<keyword evidence="6 9" id="KW-0418">Kinase</keyword>
<evidence type="ECO:0000313" key="10">
    <source>
        <dbReference type="Proteomes" id="UP001387100"/>
    </source>
</evidence>
<evidence type="ECO:0000256" key="5">
    <source>
        <dbReference type="ARBA" id="ARBA00022741"/>
    </source>
</evidence>
<dbReference type="Proteomes" id="UP001387100">
    <property type="component" value="Unassembled WGS sequence"/>
</dbReference>
<dbReference type="PROSITE" id="PS50109">
    <property type="entry name" value="HIS_KIN"/>
    <property type="match status" value="1"/>
</dbReference>
<keyword evidence="3" id="KW-0597">Phosphoprotein</keyword>
<dbReference type="Gene3D" id="3.30.450.20">
    <property type="entry name" value="PAS domain"/>
    <property type="match status" value="1"/>
</dbReference>
<evidence type="ECO:0000256" key="2">
    <source>
        <dbReference type="ARBA" id="ARBA00012438"/>
    </source>
</evidence>
<evidence type="ECO:0000256" key="3">
    <source>
        <dbReference type="ARBA" id="ARBA00022553"/>
    </source>
</evidence>
<evidence type="ECO:0000256" key="4">
    <source>
        <dbReference type="ARBA" id="ARBA00022679"/>
    </source>
</evidence>
<evidence type="ECO:0000313" key="9">
    <source>
        <dbReference type="EMBL" id="MEJ5946172.1"/>
    </source>
</evidence>
<evidence type="ECO:0000259" key="8">
    <source>
        <dbReference type="PROSITE" id="PS50109"/>
    </source>
</evidence>
<accession>A0ABU8RM79</accession>
<evidence type="ECO:0000256" key="1">
    <source>
        <dbReference type="ARBA" id="ARBA00000085"/>
    </source>
</evidence>
<dbReference type="RefSeq" id="WP_339575579.1">
    <property type="nucleotide sequence ID" value="NZ_JBBIAA010000017.1"/>
</dbReference>
<dbReference type="InterPro" id="IPR005467">
    <property type="entry name" value="His_kinase_dom"/>
</dbReference>
<keyword evidence="4" id="KW-0808">Transferase</keyword>
<dbReference type="InterPro" id="IPR013656">
    <property type="entry name" value="PAS_4"/>
</dbReference>
<dbReference type="EC" id="2.7.13.3" evidence="2"/>
<reference evidence="9 10" key="1">
    <citation type="journal article" date="2017" name="Int. J. Syst. Evol. Microbiol.">
        <title>Pseudokineococcus basanitobsidens sp. nov., isolated from volcanic rock.</title>
        <authorList>
            <person name="Lee D.W."/>
            <person name="Park M.Y."/>
            <person name="Kim J.J."/>
            <person name="Kim B.S."/>
        </authorList>
    </citation>
    <scope>NUCLEOTIDE SEQUENCE [LARGE SCALE GENOMIC DNA]</scope>
    <source>
        <strain evidence="9 10">DSM 103726</strain>
    </source>
</reference>
<dbReference type="CDD" id="cd00130">
    <property type="entry name" value="PAS"/>
    <property type="match status" value="1"/>
</dbReference>
<dbReference type="InterPro" id="IPR003594">
    <property type="entry name" value="HATPase_dom"/>
</dbReference>
<dbReference type="Pfam" id="PF07568">
    <property type="entry name" value="HisKA_2"/>
    <property type="match status" value="1"/>
</dbReference>
<dbReference type="EMBL" id="JBBIAA010000017">
    <property type="protein sequence ID" value="MEJ5946172.1"/>
    <property type="molecule type" value="Genomic_DNA"/>
</dbReference>
<dbReference type="InterPro" id="IPR036890">
    <property type="entry name" value="HATPase_C_sf"/>
</dbReference>
<evidence type="ECO:0000256" key="7">
    <source>
        <dbReference type="ARBA" id="ARBA00022840"/>
    </source>
</evidence>
<dbReference type="Pfam" id="PF12282">
    <property type="entry name" value="GAF_PdtaS"/>
    <property type="match status" value="1"/>
</dbReference>
<comment type="catalytic activity">
    <reaction evidence="1">
        <text>ATP + protein L-histidine = ADP + protein N-phospho-L-histidine.</text>
        <dbReference type="EC" id="2.7.13.3"/>
    </reaction>
</comment>
<protein>
    <recommendedName>
        <fullName evidence="2">histidine kinase</fullName>
        <ecNumber evidence="2">2.7.13.3</ecNumber>
    </recommendedName>
</protein>
<keyword evidence="10" id="KW-1185">Reference proteome</keyword>
<dbReference type="InterPro" id="IPR011495">
    <property type="entry name" value="Sig_transdc_His_kin_sub2_dim/P"/>
</dbReference>
<sequence length="494" mass="53135">MSDLLRTSTELGPADAEWLRLLVGDWQMVSDLAFADLVLWVPAAGGEDWVAVGHCRPSTGPTAYYDDQVGRRVPRGRRPLVDEAWATRRVCTEGDPEHDEDSAVRTTTAPVMRAGHRVAVLSRHTTAVSLRMPSRLELTYMACADVLMGMVAEGRFPSQDTPSTHRRGSPRVGDGLVRLDADGTVLYASPNAQAVFHRLGLIGQLAGRSLPEVTSELVDTSGPVDESLPIVLLGKAPWRADVETRGAALSLRAVPLVEDGVRTGGLVLCRDVTELRGRELELISKDATIREIHHRVKNNLQTVSALLRLQSRRIESPDAKAALGEAMRRVSTIALVHDTLSQTYDASVDFDALVDTGLLLAAEVATSSTRARARRTGSFGLVAPHDATPLALVITELVTNAVEHGLRDADGTVEVRAERDGAVLRLSVLDDGRGLPDDFEAGSRAPGGGGLGTRIVQTLVRGELRGDIGWRRREPGPGTVVDVHARLGDVAPSR</sequence>
<dbReference type="Gene3D" id="3.30.565.10">
    <property type="entry name" value="Histidine kinase-like ATPase, C-terminal domain"/>
    <property type="match status" value="1"/>
</dbReference>
<gene>
    <name evidence="9" type="ORF">WDZ17_12810</name>
</gene>